<feature type="transmembrane region" description="Helical" evidence="9">
    <location>
        <begin position="74"/>
        <end position="97"/>
    </location>
</feature>
<feature type="transmembrane region" description="Helical" evidence="9">
    <location>
        <begin position="150"/>
        <end position="171"/>
    </location>
</feature>
<feature type="transmembrane region" description="Helical" evidence="9">
    <location>
        <begin position="31"/>
        <end position="53"/>
    </location>
</feature>
<feature type="transmembrane region" description="Helical" evidence="9">
    <location>
        <begin position="5"/>
        <end position="25"/>
    </location>
</feature>
<keyword evidence="7 9" id="KW-0472">Membrane</keyword>
<sequence length="218" mass="22905">MNKKFIAELTGTYFLVLIGTGTAVFSDNLIAIALAFGLVVTVLIFSFGNISGAHFNPSVTLAMFLNHRIHTADLIHYLLAQFIGATLATATLALILASNQLGTTSLGVTVLGPGVSILGGFLLEFIMTFFFVMIILIASGKNGQPQFAGLIIGLALITLILFGASLTGTSLNPARSFGPAIWTGGLALNQLWLYILAPMLGGAAAAIVCRKLFDTEKI</sequence>
<proteinExistence type="inferred from homology"/>
<evidence type="ECO:0000256" key="4">
    <source>
        <dbReference type="ARBA" id="ARBA00022475"/>
    </source>
</evidence>
<organism evidence="10 11">
    <name type="scientific">Fundicoccus culcitae</name>
    <dbReference type="NCBI Taxonomy" id="2969821"/>
    <lineage>
        <taxon>Bacteria</taxon>
        <taxon>Bacillati</taxon>
        <taxon>Bacillota</taxon>
        <taxon>Bacilli</taxon>
        <taxon>Lactobacillales</taxon>
        <taxon>Aerococcaceae</taxon>
        <taxon>Fundicoccus</taxon>
    </lineage>
</organism>
<accession>A0ABY5P453</accession>
<comment type="subcellular location">
    <subcellularLocation>
        <location evidence="1">Cell membrane</location>
        <topology evidence="1">Multi-pass membrane protein</topology>
    </subcellularLocation>
</comment>
<dbReference type="EMBL" id="CP102453">
    <property type="protein sequence ID" value="UUX33512.1"/>
    <property type="molecule type" value="Genomic_DNA"/>
</dbReference>
<protein>
    <submittedName>
        <fullName evidence="10">Aquaporin</fullName>
    </submittedName>
</protein>
<evidence type="ECO:0000256" key="1">
    <source>
        <dbReference type="ARBA" id="ARBA00004651"/>
    </source>
</evidence>
<dbReference type="RefSeq" id="WP_313793014.1">
    <property type="nucleotide sequence ID" value="NZ_CP102453.1"/>
</dbReference>
<gene>
    <name evidence="10" type="ORF">NRE15_11485</name>
</gene>
<evidence type="ECO:0000256" key="7">
    <source>
        <dbReference type="ARBA" id="ARBA00023136"/>
    </source>
</evidence>
<dbReference type="Proteomes" id="UP001315967">
    <property type="component" value="Chromosome"/>
</dbReference>
<dbReference type="Gene3D" id="1.20.1080.10">
    <property type="entry name" value="Glycerol uptake facilitator protein"/>
    <property type="match status" value="1"/>
</dbReference>
<dbReference type="PANTHER" id="PTHR19139">
    <property type="entry name" value="AQUAPORIN TRANSPORTER"/>
    <property type="match status" value="1"/>
</dbReference>
<dbReference type="InterPro" id="IPR023271">
    <property type="entry name" value="Aquaporin-like"/>
</dbReference>
<dbReference type="InterPro" id="IPR022357">
    <property type="entry name" value="MIP_CS"/>
</dbReference>
<evidence type="ECO:0000256" key="2">
    <source>
        <dbReference type="ARBA" id="ARBA00006175"/>
    </source>
</evidence>
<name>A0ABY5P453_9LACT</name>
<evidence type="ECO:0000256" key="8">
    <source>
        <dbReference type="RuleBase" id="RU000477"/>
    </source>
</evidence>
<dbReference type="SUPFAM" id="SSF81338">
    <property type="entry name" value="Aquaporin-like"/>
    <property type="match status" value="1"/>
</dbReference>
<keyword evidence="11" id="KW-1185">Reference proteome</keyword>
<evidence type="ECO:0000313" key="11">
    <source>
        <dbReference type="Proteomes" id="UP001315967"/>
    </source>
</evidence>
<feature type="transmembrane region" description="Helical" evidence="9">
    <location>
        <begin position="117"/>
        <end position="138"/>
    </location>
</feature>
<dbReference type="PROSITE" id="PS00221">
    <property type="entry name" value="MIP"/>
    <property type="match status" value="1"/>
</dbReference>
<comment type="similarity">
    <text evidence="2 8">Belongs to the MIP/aquaporin (TC 1.A.8) family.</text>
</comment>
<evidence type="ECO:0000256" key="9">
    <source>
        <dbReference type="SAM" id="Phobius"/>
    </source>
</evidence>
<keyword evidence="4" id="KW-1003">Cell membrane</keyword>
<evidence type="ECO:0000256" key="5">
    <source>
        <dbReference type="ARBA" id="ARBA00022692"/>
    </source>
</evidence>
<dbReference type="InterPro" id="IPR000425">
    <property type="entry name" value="MIP"/>
</dbReference>
<dbReference type="PRINTS" id="PR00783">
    <property type="entry name" value="MINTRINSICP"/>
</dbReference>
<keyword evidence="3 8" id="KW-0813">Transport</keyword>
<evidence type="ECO:0000313" key="10">
    <source>
        <dbReference type="EMBL" id="UUX33512.1"/>
    </source>
</evidence>
<dbReference type="PANTHER" id="PTHR19139:SF199">
    <property type="entry name" value="MIP17260P"/>
    <property type="match status" value="1"/>
</dbReference>
<keyword evidence="6 9" id="KW-1133">Transmembrane helix</keyword>
<dbReference type="Pfam" id="PF00230">
    <property type="entry name" value="MIP"/>
    <property type="match status" value="1"/>
</dbReference>
<evidence type="ECO:0000256" key="3">
    <source>
        <dbReference type="ARBA" id="ARBA00022448"/>
    </source>
</evidence>
<dbReference type="InterPro" id="IPR034294">
    <property type="entry name" value="Aquaporin_transptr"/>
</dbReference>
<evidence type="ECO:0000256" key="6">
    <source>
        <dbReference type="ARBA" id="ARBA00022989"/>
    </source>
</evidence>
<keyword evidence="5 8" id="KW-0812">Transmembrane</keyword>
<feature type="transmembrane region" description="Helical" evidence="9">
    <location>
        <begin position="191"/>
        <end position="213"/>
    </location>
</feature>
<reference evidence="10 11" key="1">
    <citation type="submission" date="2022-08" db="EMBL/GenBank/DDBJ databases">
        <title>Aerococcaceae sp. nov isolated from spoiled eye mask.</title>
        <authorList>
            <person name="Zhou G."/>
            <person name="Xie X.-B."/>
            <person name="Shi Q.-S."/>
            <person name="Wang Y.-S."/>
            <person name="Wen X."/>
            <person name="Peng H."/>
            <person name="Yang X.-J."/>
            <person name="Tao H.-B."/>
            <person name="Huang X.-M."/>
        </authorList>
    </citation>
    <scope>NUCLEOTIDE SEQUENCE [LARGE SCALE GENOMIC DNA]</scope>
    <source>
        <strain evidence="11">DM20194951</strain>
    </source>
</reference>